<dbReference type="KEGG" id="rcf:Poly24_49560"/>
<proteinExistence type="predicted"/>
<sequence length="244" mass="27298">MKLTLPVEIETQPTDSACGATCLQAIYRYWGFHMDVAQILADIPQLEMGGTLAVQLACHAMVRGFSATIYTYNVQVFDPSWFNRPDIDLAERLERQRECKGNSNPRLGVATEAYLRFLALGGQVRMQPLERPLIRQHLTERVPMLAGLSATFLYQESRECPQPPDERGISSIPDDLRGEPVGHFVVLSGYDDEADSVMIADPLHPYSNLSSQPYYWSPIDHVAAAVLLGIVTFDSNFLVLRPQT</sequence>
<accession>A0A518K088</accession>
<reference evidence="1 2" key="1">
    <citation type="submission" date="2019-02" db="EMBL/GenBank/DDBJ databases">
        <title>Deep-cultivation of Planctomycetes and their phenomic and genomic characterization uncovers novel biology.</title>
        <authorList>
            <person name="Wiegand S."/>
            <person name="Jogler M."/>
            <person name="Boedeker C."/>
            <person name="Pinto D."/>
            <person name="Vollmers J."/>
            <person name="Rivas-Marin E."/>
            <person name="Kohn T."/>
            <person name="Peeters S.H."/>
            <person name="Heuer A."/>
            <person name="Rast P."/>
            <person name="Oberbeckmann S."/>
            <person name="Bunk B."/>
            <person name="Jeske O."/>
            <person name="Meyerdierks A."/>
            <person name="Storesund J.E."/>
            <person name="Kallscheuer N."/>
            <person name="Luecker S."/>
            <person name="Lage O.M."/>
            <person name="Pohl T."/>
            <person name="Merkel B.J."/>
            <person name="Hornburger P."/>
            <person name="Mueller R.-W."/>
            <person name="Bruemmer F."/>
            <person name="Labrenz M."/>
            <person name="Spormann A.M."/>
            <person name="Op den Camp H."/>
            <person name="Overmann J."/>
            <person name="Amann R."/>
            <person name="Jetten M.S.M."/>
            <person name="Mascher T."/>
            <person name="Medema M.H."/>
            <person name="Devos D.P."/>
            <person name="Kaster A.-K."/>
            <person name="Ovreas L."/>
            <person name="Rohde M."/>
            <person name="Galperin M.Y."/>
            <person name="Jogler C."/>
        </authorList>
    </citation>
    <scope>NUCLEOTIDE SEQUENCE [LARGE SCALE GENOMIC DNA]</scope>
    <source>
        <strain evidence="1 2">Poly24</strain>
    </source>
</reference>
<keyword evidence="2" id="KW-1185">Reference proteome</keyword>
<name>A0A518K088_9BACT</name>
<gene>
    <name evidence="1" type="ORF">Poly24_49560</name>
</gene>
<organism evidence="1 2">
    <name type="scientific">Rosistilla carotiformis</name>
    <dbReference type="NCBI Taxonomy" id="2528017"/>
    <lineage>
        <taxon>Bacteria</taxon>
        <taxon>Pseudomonadati</taxon>
        <taxon>Planctomycetota</taxon>
        <taxon>Planctomycetia</taxon>
        <taxon>Pirellulales</taxon>
        <taxon>Pirellulaceae</taxon>
        <taxon>Rosistilla</taxon>
    </lineage>
</organism>
<dbReference type="EMBL" id="CP036348">
    <property type="protein sequence ID" value="QDV71222.1"/>
    <property type="molecule type" value="Genomic_DNA"/>
</dbReference>
<evidence type="ECO:0008006" key="3">
    <source>
        <dbReference type="Google" id="ProtNLM"/>
    </source>
</evidence>
<dbReference type="Proteomes" id="UP000315082">
    <property type="component" value="Chromosome"/>
</dbReference>
<evidence type="ECO:0000313" key="2">
    <source>
        <dbReference type="Proteomes" id="UP000315082"/>
    </source>
</evidence>
<protein>
    <recommendedName>
        <fullName evidence="3">Peptidase C39-like domain-containing protein</fullName>
    </recommendedName>
</protein>
<dbReference type="Gene3D" id="3.90.70.10">
    <property type="entry name" value="Cysteine proteinases"/>
    <property type="match status" value="1"/>
</dbReference>
<evidence type="ECO:0000313" key="1">
    <source>
        <dbReference type="EMBL" id="QDV71222.1"/>
    </source>
</evidence>
<dbReference type="RefSeq" id="WP_145101576.1">
    <property type="nucleotide sequence ID" value="NZ_CP036348.1"/>
</dbReference>
<dbReference type="OrthoDB" id="9805906at2"/>
<dbReference type="AlphaFoldDB" id="A0A518K088"/>